<dbReference type="InterPro" id="IPR053716">
    <property type="entry name" value="Flag_assembly_chemotaxis_eff"/>
</dbReference>
<keyword evidence="5" id="KW-1003">Cell membrane</keyword>
<evidence type="ECO:0000256" key="4">
    <source>
        <dbReference type="ARBA" id="ARBA00022448"/>
    </source>
</evidence>
<organism evidence="11 12">
    <name type="scientific">Yersinia alsatica</name>
    <dbReference type="NCBI Taxonomy" id="2890317"/>
    <lineage>
        <taxon>Bacteria</taxon>
        <taxon>Pseudomonadati</taxon>
        <taxon>Pseudomonadota</taxon>
        <taxon>Gammaproteobacteria</taxon>
        <taxon>Enterobacterales</taxon>
        <taxon>Yersiniaceae</taxon>
        <taxon>Yersinia</taxon>
    </lineage>
</organism>
<evidence type="ECO:0000256" key="10">
    <source>
        <dbReference type="ARBA" id="ARBA00023225"/>
    </source>
</evidence>
<keyword evidence="11" id="KW-0966">Cell projection</keyword>
<accession>A0ABY5UUQ9</accession>
<sequence>MDTINTLRQLQQLRQQALNQASSQLVQQKQLCQRYQSNINALISLADLSLTATPVLAPKVAALQMANNAHYKRHIQRVIDWQKQEQVLANIEASKLQLQLQQQACREKTVAVVLEQQQELHQLELSRGEQKTTDAQAAQCWQRRALQQGSLAG</sequence>
<evidence type="ECO:0000256" key="5">
    <source>
        <dbReference type="ARBA" id="ARBA00022475"/>
    </source>
</evidence>
<protein>
    <recommendedName>
        <fullName evidence="3">Flagellar FliJ protein</fullName>
    </recommendedName>
</protein>
<evidence type="ECO:0000313" key="12">
    <source>
        <dbReference type="Proteomes" id="UP001057860"/>
    </source>
</evidence>
<evidence type="ECO:0000256" key="8">
    <source>
        <dbReference type="ARBA" id="ARBA00022927"/>
    </source>
</evidence>
<evidence type="ECO:0000256" key="7">
    <source>
        <dbReference type="ARBA" id="ARBA00022795"/>
    </source>
</evidence>
<dbReference type="Proteomes" id="UP001057860">
    <property type="component" value="Chromosome"/>
</dbReference>
<dbReference type="RefSeq" id="WP_072077436.1">
    <property type="nucleotide sequence ID" value="NZ_CABHWS010000093.1"/>
</dbReference>
<dbReference type="EMBL" id="CP104006">
    <property type="protein sequence ID" value="UWM46465.1"/>
    <property type="molecule type" value="Genomic_DNA"/>
</dbReference>
<dbReference type="GeneID" id="75139631"/>
<evidence type="ECO:0000256" key="3">
    <source>
        <dbReference type="ARBA" id="ARBA00020392"/>
    </source>
</evidence>
<keyword evidence="4" id="KW-0813">Transport</keyword>
<dbReference type="NCBIfam" id="TIGR02473">
    <property type="entry name" value="flagell_FliJ"/>
    <property type="match status" value="1"/>
</dbReference>
<comment type="similarity">
    <text evidence="2">Belongs to the FliJ family.</text>
</comment>
<name>A0ABY5UUQ9_9GAMM</name>
<reference evidence="11" key="1">
    <citation type="submission" date="2022-08" db="EMBL/GenBank/DDBJ databases">
        <authorList>
            <person name="Bogun A."/>
            <person name="Kislichkina A."/>
            <person name="Solomentsev V."/>
            <person name="Skryabin Y."/>
            <person name="Sizova A."/>
            <person name="Platonov M."/>
            <person name="Dentovskaya S."/>
        </authorList>
    </citation>
    <scope>NUCLEOTIDE SEQUENCE</scope>
    <source>
        <strain evidence="11">SCPM-O-B-7604</strain>
    </source>
</reference>
<evidence type="ECO:0000256" key="9">
    <source>
        <dbReference type="ARBA" id="ARBA00023136"/>
    </source>
</evidence>
<keyword evidence="10" id="KW-1006">Bacterial flagellum protein export</keyword>
<evidence type="ECO:0000256" key="2">
    <source>
        <dbReference type="ARBA" id="ARBA00010004"/>
    </source>
</evidence>
<evidence type="ECO:0000313" key="11">
    <source>
        <dbReference type="EMBL" id="UWM46465.1"/>
    </source>
</evidence>
<keyword evidence="12" id="KW-1185">Reference proteome</keyword>
<keyword evidence="9" id="KW-0472">Membrane</keyword>
<keyword evidence="11" id="KW-0969">Cilium</keyword>
<keyword evidence="11" id="KW-0282">Flagellum</keyword>
<keyword evidence="6" id="KW-0145">Chemotaxis</keyword>
<gene>
    <name evidence="11" type="primary">fliJ</name>
    <name evidence="11" type="ORF">N0H69_06490</name>
</gene>
<evidence type="ECO:0000256" key="1">
    <source>
        <dbReference type="ARBA" id="ARBA00004413"/>
    </source>
</evidence>
<keyword evidence="8" id="KW-0653">Protein transport</keyword>
<evidence type="ECO:0000256" key="6">
    <source>
        <dbReference type="ARBA" id="ARBA00022500"/>
    </source>
</evidence>
<dbReference type="Gene3D" id="1.10.287.1700">
    <property type="match status" value="1"/>
</dbReference>
<dbReference type="InterPro" id="IPR012823">
    <property type="entry name" value="Flagell_FliJ"/>
</dbReference>
<comment type="subcellular location">
    <subcellularLocation>
        <location evidence="1">Cell membrane</location>
        <topology evidence="1">Peripheral membrane protein</topology>
        <orientation evidence="1">Cytoplasmic side</orientation>
    </subcellularLocation>
</comment>
<proteinExistence type="inferred from homology"/>
<keyword evidence="7" id="KW-1005">Bacterial flagellum biogenesis</keyword>